<reference evidence="2 3" key="1">
    <citation type="journal article" date="2018" name="G3 (Bethesda)">
        <title>Phylogenetic and Phylogenomic Definition of Rhizopus Species.</title>
        <authorList>
            <person name="Gryganskyi A.P."/>
            <person name="Golan J."/>
            <person name="Dolatabadi S."/>
            <person name="Mondo S."/>
            <person name="Robb S."/>
            <person name="Idnurm A."/>
            <person name="Muszewska A."/>
            <person name="Steczkiewicz K."/>
            <person name="Masonjones S."/>
            <person name="Liao H.L."/>
            <person name="Gajdeczka M.T."/>
            <person name="Anike F."/>
            <person name="Vuek A."/>
            <person name="Anishchenko I.M."/>
            <person name="Voigt K."/>
            <person name="de Hoog G.S."/>
            <person name="Smith M.E."/>
            <person name="Heitman J."/>
            <person name="Vilgalys R."/>
            <person name="Stajich J.E."/>
        </authorList>
    </citation>
    <scope>NUCLEOTIDE SEQUENCE [LARGE SCALE GENOMIC DNA]</scope>
    <source>
        <strain evidence="2 3">LSU 92-RS-03</strain>
    </source>
</reference>
<dbReference type="OrthoDB" id="2213064at2759"/>
<evidence type="ECO:0000256" key="1">
    <source>
        <dbReference type="SAM" id="MobiDB-lite"/>
    </source>
</evidence>
<accession>A0A367KLN3</accession>
<protein>
    <submittedName>
        <fullName evidence="2">Uncharacterized protein</fullName>
    </submittedName>
</protein>
<proteinExistence type="predicted"/>
<dbReference type="EMBL" id="PJQM01001156">
    <property type="protein sequence ID" value="RCI03069.1"/>
    <property type="molecule type" value="Genomic_DNA"/>
</dbReference>
<gene>
    <name evidence="2" type="ORF">CU098_011517</name>
</gene>
<organism evidence="2 3">
    <name type="scientific">Rhizopus stolonifer</name>
    <name type="common">Rhizopus nigricans</name>
    <dbReference type="NCBI Taxonomy" id="4846"/>
    <lineage>
        <taxon>Eukaryota</taxon>
        <taxon>Fungi</taxon>
        <taxon>Fungi incertae sedis</taxon>
        <taxon>Mucoromycota</taxon>
        <taxon>Mucoromycotina</taxon>
        <taxon>Mucoromycetes</taxon>
        <taxon>Mucorales</taxon>
        <taxon>Mucorineae</taxon>
        <taxon>Rhizopodaceae</taxon>
        <taxon>Rhizopus</taxon>
    </lineage>
</organism>
<evidence type="ECO:0000313" key="3">
    <source>
        <dbReference type="Proteomes" id="UP000253551"/>
    </source>
</evidence>
<comment type="caution">
    <text evidence="2">The sequence shown here is derived from an EMBL/GenBank/DDBJ whole genome shotgun (WGS) entry which is preliminary data.</text>
</comment>
<evidence type="ECO:0000313" key="2">
    <source>
        <dbReference type="EMBL" id="RCI03069.1"/>
    </source>
</evidence>
<feature type="region of interest" description="Disordered" evidence="1">
    <location>
        <begin position="202"/>
        <end position="229"/>
    </location>
</feature>
<dbReference type="AlphaFoldDB" id="A0A367KLN3"/>
<sequence length="229" mass="25807">MSIIKHQPHLFLEEVDTSEWDYVVGFWGIVTGRLFHGSGLRLKWGDTHLSVYDTVSDLILKVDLRILHDRIRQGQNVETDVGAMEAAEEQPGDAKYIFDRCKVLLESKAMIDRFLLDGFLVDSVDSLQICGLEAHFVNLTLEAPGAYIGTQFYTGCIGNSMNNIIQHLNLAIHLLCFPRSRNVSAKRSYSQLPRDDLVVKQESVRGSWNPTRSSKSPPPPTPENLFGKH</sequence>
<keyword evidence="3" id="KW-1185">Reference proteome</keyword>
<dbReference type="Proteomes" id="UP000253551">
    <property type="component" value="Unassembled WGS sequence"/>
</dbReference>
<name>A0A367KLN3_RHIST</name>